<protein>
    <recommendedName>
        <fullName evidence="3">DUF2163 domain-containing protein</fullName>
    </recommendedName>
</protein>
<dbReference type="EMBL" id="CP022048">
    <property type="protein sequence ID" value="ASE38477.1"/>
    <property type="molecule type" value="Genomic_DNA"/>
</dbReference>
<proteinExistence type="predicted"/>
<evidence type="ECO:0000313" key="1">
    <source>
        <dbReference type="EMBL" id="ASE38477.1"/>
    </source>
</evidence>
<gene>
    <name evidence="1" type="ORF">CEP68_02565</name>
</gene>
<accession>A0A1Z3U5A9</accession>
<evidence type="ECO:0008006" key="3">
    <source>
        <dbReference type="Google" id="ProtNLM"/>
    </source>
</evidence>
<dbReference type="KEGG" id="bvc:CEP68_02565"/>
<sequence length="219" mass="23381">MSMSPAMLAALKLRNPVLAFLLRIELPSGRIVRLLDGAGFAIWNDEVFTGEDPEFGVIAGFGDFTESEGTEAPRQSVGLLFKSNAALAQLTAPAAQGSPVSIWAAAVDPETGAIIGEPDPRFMGELDDATFNIDRNSSLVELELATVWERLFDDNEGNRWNDTFWTYLFGPSARAFEHVTNAGQKLFWGYNGPSNGSGGSSYGGGGSIGGGGSYEQQAY</sequence>
<dbReference type="Proteomes" id="UP000197050">
    <property type="component" value="Chromosome"/>
</dbReference>
<organism evidence="1 2">
    <name type="scientific">Brevundimonas vesicularis</name>
    <name type="common">Pseudomonas vesicularis</name>
    <dbReference type="NCBI Taxonomy" id="41276"/>
    <lineage>
        <taxon>Bacteria</taxon>
        <taxon>Pseudomonadati</taxon>
        <taxon>Pseudomonadota</taxon>
        <taxon>Alphaproteobacteria</taxon>
        <taxon>Caulobacterales</taxon>
        <taxon>Caulobacteraceae</taxon>
        <taxon>Brevundimonas</taxon>
    </lineage>
</organism>
<dbReference type="GeneID" id="34013287"/>
<dbReference type="RefSeq" id="WP_088582289.1">
    <property type="nucleotide sequence ID" value="NZ_CP022048.2"/>
</dbReference>
<name>A0A1Z3U5A9_BREVE</name>
<evidence type="ECO:0000313" key="2">
    <source>
        <dbReference type="Proteomes" id="UP000197050"/>
    </source>
</evidence>
<reference evidence="2" key="1">
    <citation type="submission" date="2017-06" db="EMBL/GenBank/DDBJ databases">
        <title>FDA dAtabase for Regulatory Grade micrObial Sequences (FDA-ARGOS): Supporting development and validation of Infectious Disease Dx tests.</title>
        <authorList>
            <person name="Minogue T."/>
            <person name="Wolcott M."/>
            <person name="Wasieloski L."/>
            <person name="Aguilar W."/>
            <person name="Moore D."/>
            <person name="Tallon L."/>
            <person name="Sadzewicz L."/>
            <person name="Sengamalay N."/>
            <person name="Ott S."/>
            <person name="Godinez A."/>
            <person name="Nagaraj S."/>
            <person name="Nadendla S."/>
            <person name="Geyer C."/>
            <person name="Sichtig H."/>
        </authorList>
    </citation>
    <scope>NUCLEOTIDE SEQUENCE [LARGE SCALE GENOMIC DNA]</scope>
    <source>
        <strain evidence="2">FDAARGOS_289</strain>
    </source>
</reference>
<dbReference type="AlphaFoldDB" id="A0A1Z3U5A9"/>